<dbReference type="EMBL" id="CALNXK010000015">
    <property type="protein sequence ID" value="CAH3046925.1"/>
    <property type="molecule type" value="Genomic_DNA"/>
</dbReference>
<organism evidence="1 2">
    <name type="scientific">Porites lobata</name>
    <dbReference type="NCBI Taxonomy" id="104759"/>
    <lineage>
        <taxon>Eukaryota</taxon>
        <taxon>Metazoa</taxon>
        <taxon>Cnidaria</taxon>
        <taxon>Anthozoa</taxon>
        <taxon>Hexacorallia</taxon>
        <taxon>Scleractinia</taxon>
        <taxon>Fungiina</taxon>
        <taxon>Poritidae</taxon>
        <taxon>Porites</taxon>
    </lineage>
</organism>
<accession>A0ABN8NE83</accession>
<gene>
    <name evidence="1" type="ORF">PLOB_00009893</name>
</gene>
<proteinExistence type="predicted"/>
<name>A0ABN8NE83_9CNID</name>
<comment type="caution">
    <text evidence="1">The sequence shown here is derived from an EMBL/GenBank/DDBJ whole genome shotgun (WGS) entry which is preliminary data.</text>
</comment>
<evidence type="ECO:0000313" key="1">
    <source>
        <dbReference type="EMBL" id="CAH3046925.1"/>
    </source>
</evidence>
<keyword evidence="2" id="KW-1185">Reference proteome</keyword>
<reference evidence="1 2" key="1">
    <citation type="submission" date="2022-05" db="EMBL/GenBank/DDBJ databases">
        <authorList>
            <consortium name="Genoscope - CEA"/>
            <person name="William W."/>
        </authorList>
    </citation>
    <scope>NUCLEOTIDE SEQUENCE [LARGE SCALE GENOMIC DNA]</scope>
</reference>
<protein>
    <submittedName>
        <fullName evidence="1">Uncharacterized protein</fullName>
    </submittedName>
</protein>
<sequence>MDINGMLMSLNKGKTAVHGCHSPGDLAVRLRENKCCFLCFSQFGCHNLTFTYGNGDNMVNAKTPAVVTHVITTGAITTASASVSTISAEAAVVTIITQTTALFNICSDVMENIS</sequence>
<dbReference type="Proteomes" id="UP001159405">
    <property type="component" value="Unassembled WGS sequence"/>
</dbReference>
<evidence type="ECO:0000313" key="2">
    <source>
        <dbReference type="Proteomes" id="UP001159405"/>
    </source>
</evidence>